<dbReference type="Pfam" id="PF13491">
    <property type="entry name" value="FtsK_4TM"/>
    <property type="match status" value="1"/>
</dbReference>
<dbReference type="PANTHER" id="PTHR22683">
    <property type="entry name" value="SPORULATION PROTEIN RELATED"/>
    <property type="match status" value="1"/>
</dbReference>
<evidence type="ECO:0000256" key="15">
    <source>
        <dbReference type="PROSITE-ProRule" id="PRU00289"/>
    </source>
</evidence>
<dbReference type="GO" id="GO:0005886">
    <property type="term" value="C:plasma membrane"/>
    <property type="evidence" value="ECO:0007669"/>
    <property type="project" value="UniProtKB-SubCell"/>
</dbReference>
<dbReference type="InterPro" id="IPR025199">
    <property type="entry name" value="FtsK_4TM"/>
</dbReference>
<evidence type="ECO:0000256" key="10">
    <source>
        <dbReference type="ARBA" id="ARBA00023125"/>
    </source>
</evidence>
<keyword evidence="5 17" id="KW-0812">Transmembrane</keyword>
<dbReference type="InterPro" id="IPR041027">
    <property type="entry name" value="FtsK_alpha"/>
</dbReference>
<dbReference type="InterPro" id="IPR027417">
    <property type="entry name" value="P-loop_NTPase"/>
</dbReference>
<feature type="domain" description="FtsK" evidence="18">
    <location>
        <begin position="490"/>
        <end position="676"/>
    </location>
</feature>
<feature type="transmembrane region" description="Helical" evidence="17">
    <location>
        <begin position="92"/>
        <end position="109"/>
    </location>
</feature>
<keyword evidence="7" id="KW-0159">Chromosome partition</keyword>
<evidence type="ECO:0000256" key="6">
    <source>
        <dbReference type="ARBA" id="ARBA00022741"/>
    </source>
</evidence>
<dbReference type="InterPro" id="IPR036259">
    <property type="entry name" value="MFS_trans_sf"/>
</dbReference>
<evidence type="ECO:0000256" key="4">
    <source>
        <dbReference type="ARBA" id="ARBA00022618"/>
    </source>
</evidence>
<dbReference type="AlphaFoldDB" id="A0A6N3FV14"/>
<protein>
    <submittedName>
        <fullName evidence="19">DNA translocase SpoIIIE</fullName>
    </submittedName>
</protein>
<keyword evidence="4" id="KW-0132">Cell division</keyword>
<dbReference type="InterPro" id="IPR002543">
    <property type="entry name" value="FtsK_dom"/>
</dbReference>
<evidence type="ECO:0000256" key="1">
    <source>
        <dbReference type="ARBA" id="ARBA00004651"/>
    </source>
</evidence>
<evidence type="ECO:0000256" key="3">
    <source>
        <dbReference type="ARBA" id="ARBA00022475"/>
    </source>
</evidence>
<feature type="compositionally biased region" description="Polar residues" evidence="16">
    <location>
        <begin position="349"/>
        <end position="362"/>
    </location>
</feature>
<dbReference type="InterPro" id="IPR050206">
    <property type="entry name" value="FtsK/SpoIIIE/SftA"/>
</dbReference>
<dbReference type="SUPFAM" id="SSF103473">
    <property type="entry name" value="MFS general substrate transporter"/>
    <property type="match status" value="1"/>
</dbReference>
<keyword evidence="9 17" id="KW-1133">Transmembrane helix</keyword>
<accession>A0A6N3FV14</accession>
<evidence type="ECO:0000256" key="2">
    <source>
        <dbReference type="ARBA" id="ARBA00006474"/>
    </source>
</evidence>
<keyword evidence="10" id="KW-0238">DNA-binding</keyword>
<keyword evidence="3" id="KW-1003">Cell membrane</keyword>
<evidence type="ECO:0000256" key="16">
    <source>
        <dbReference type="SAM" id="MobiDB-lite"/>
    </source>
</evidence>
<reference evidence="19" key="1">
    <citation type="submission" date="2019-11" db="EMBL/GenBank/DDBJ databases">
        <authorList>
            <person name="Feng L."/>
        </authorList>
    </citation>
    <scope>NUCLEOTIDE SEQUENCE</scope>
    <source>
        <strain evidence="19">IbartlettiiLFYP30</strain>
    </source>
</reference>
<evidence type="ECO:0000256" key="11">
    <source>
        <dbReference type="ARBA" id="ARBA00023136"/>
    </source>
</evidence>
<dbReference type="Pfam" id="PF09397">
    <property type="entry name" value="FtsK_gamma"/>
    <property type="match status" value="1"/>
</dbReference>
<comment type="similarity">
    <text evidence="2">Belongs to the FtsK/SpoIIIE/SftA family.</text>
</comment>
<dbReference type="Gene3D" id="1.10.10.10">
    <property type="entry name" value="Winged helix-like DNA-binding domain superfamily/Winged helix DNA-binding domain"/>
    <property type="match status" value="1"/>
</dbReference>
<keyword evidence="6 15" id="KW-0547">Nucleotide-binding</keyword>
<dbReference type="EMBL" id="CACRUE010000045">
    <property type="protein sequence ID" value="VYU55904.1"/>
    <property type="molecule type" value="Genomic_DNA"/>
</dbReference>
<dbReference type="GO" id="GO:0005524">
    <property type="term" value="F:ATP binding"/>
    <property type="evidence" value="ECO:0007669"/>
    <property type="project" value="UniProtKB-UniRule"/>
</dbReference>
<evidence type="ECO:0000256" key="5">
    <source>
        <dbReference type="ARBA" id="ARBA00022692"/>
    </source>
</evidence>
<dbReference type="SUPFAM" id="SSF52540">
    <property type="entry name" value="P-loop containing nucleoside triphosphate hydrolases"/>
    <property type="match status" value="1"/>
</dbReference>
<feature type="transmembrane region" description="Helical" evidence="17">
    <location>
        <begin position="156"/>
        <end position="178"/>
    </location>
</feature>
<dbReference type="GO" id="GO:0007059">
    <property type="term" value="P:chromosome segregation"/>
    <property type="evidence" value="ECO:0007669"/>
    <property type="project" value="UniProtKB-KW"/>
</dbReference>
<dbReference type="PROSITE" id="PS50901">
    <property type="entry name" value="FTSK"/>
    <property type="match status" value="1"/>
</dbReference>
<keyword evidence="12" id="KW-0131">Cell cycle</keyword>
<organism evidence="19">
    <name type="scientific">Intestinibacter bartlettii</name>
    <dbReference type="NCBI Taxonomy" id="261299"/>
    <lineage>
        <taxon>Bacteria</taxon>
        <taxon>Bacillati</taxon>
        <taxon>Bacillota</taxon>
        <taxon>Clostridia</taxon>
        <taxon>Peptostreptococcales</taxon>
        <taxon>Peptostreptococcaceae</taxon>
        <taxon>Intestinibacter</taxon>
    </lineage>
</organism>
<comment type="subcellular location">
    <subcellularLocation>
        <location evidence="1">Cell membrane</location>
        <topology evidence="1">Multi-pass membrane protein</topology>
    </subcellularLocation>
</comment>
<dbReference type="SUPFAM" id="SSF46785">
    <property type="entry name" value="Winged helix' DNA-binding domain"/>
    <property type="match status" value="1"/>
</dbReference>
<dbReference type="InterPro" id="IPR036388">
    <property type="entry name" value="WH-like_DNA-bd_sf"/>
</dbReference>
<dbReference type="GO" id="GO:0003677">
    <property type="term" value="F:DNA binding"/>
    <property type="evidence" value="ECO:0007669"/>
    <property type="project" value="UniProtKB-KW"/>
</dbReference>
<comment type="function">
    <text evidence="13">Essential cell division protein that coordinates cell division and chromosome segregation. The N-terminus is involved in assembly of the cell-division machinery. The C-terminus functions as a DNA motor that moves dsDNA in an ATP-dependent manner towards the dif recombination site, which is located within the replication terminus region. Required for activation of the Xer recombinase, allowing activation of chromosome unlinking by recombination.</text>
</comment>
<keyword evidence="8 15" id="KW-0067">ATP-binding</keyword>
<feature type="binding site" evidence="15">
    <location>
        <begin position="507"/>
        <end position="514"/>
    </location>
    <ligand>
        <name>ATP</name>
        <dbReference type="ChEBI" id="CHEBI:30616"/>
    </ligand>
</feature>
<feature type="region of interest" description="Disordered" evidence="16">
    <location>
        <begin position="341"/>
        <end position="362"/>
    </location>
</feature>
<dbReference type="Pfam" id="PF17854">
    <property type="entry name" value="FtsK_alpha"/>
    <property type="match status" value="1"/>
</dbReference>
<keyword evidence="11 17" id="KW-0472">Membrane</keyword>
<feature type="transmembrane region" description="Helical" evidence="17">
    <location>
        <begin position="129"/>
        <end position="149"/>
    </location>
</feature>
<dbReference type="RefSeq" id="WP_156531263.1">
    <property type="nucleotide sequence ID" value="NZ_CACRUE010000045.1"/>
</dbReference>
<evidence type="ECO:0000256" key="8">
    <source>
        <dbReference type="ARBA" id="ARBA00022840"/>
    </source>
</evidence>
<evidence type="ECO:0000256" key="14">
    <source>
        <dbReference type="ARBA" id="ARBA00025923"/>
    </source>
</evidence>
<sequence length="823" mass="91606">MANKKKQSKVSKKKTKNTGISTEFSNLITIFIGVFLLYGLNSTSMGLIGSMTQEVFKGLFGSLAILIPILIILIGVLGFFDNNEYVFRLKKSKVYYIAIIFIFIFYGLLNSNLIPVDNPLRPEMISSIMKVAVENQGIGLITSIIVYFIKEIFGITGGWLISLFALFLSILFVFNISIQDLIFAIKNKSTNPKNSNANFKDMLKNLKESALDIITDEVDDTTMVEEKTGFFKKLMKDKDKKQNQQEFVPNEDNEDYNEYDDEKTVKIVGFNQADDDVLEILEGTQTVDYTQDDLKELNDLMRGKTSTQSTLEETNDYSDTLFNTNVNTKNNSDLEQLQFNLPSDKKQENISNGSSSYKKPSINCLKNYNGSKNSYKEQNKSKEVIDTLKNFNIEIQDCNATFGPTITRYEVSPKPGTKVSKIVNLSDDLALSLAARSIRIEAPVPGKSVIGIEVPNDKPQVVGLREVITSNEFINDPSSLAVGLGKEISGKPLIADLAKMPHLLIAGATGSGKSVCVNTIITSLLYKSSPEEVKLLLIDPKVVELAHYNGIPHLLSPVVTDPKKASNALNWAVNEMNKRYQLFAENGVKDIAGYNRKCENKMHKIVIIIDELADLMMACGNEVEDYICRLAQMARAAGMHLIIATQRPSVDVITGIIKANIPSRIAFAVSSQTDSRTILDMGGAEKLLGKGDMLYYPLGAAKPVRIQGAFISEEESEKVIDEIKAQKQEEVKYEEEIMETISRPVAVKDNDVDEFLEEAIDFVVSNNQGSASMLQRKFKIGFNRAARLIDSMEERGIVGPSEGSKPRKVLITKEELENLKRES</sequence>
<dbReference type="InterPro" id="IPR036390">
    <property type="entry name" value="WH_DNA-bd_sf"/>
</dbReference>
<dbReference type="InterPro" id="IPR003593">
    <property type="entry name" value="AAA+_ATPase"/>
</dbReference>
<evidence type="ECO:0000259" key="18">
    <source>
        <dbReference type="PROSITE" id="PS50901"/>
    </source>
</evidence>
<dbReference type="CDD" id="cd01127">
    <property type="entry name" value="TrwB_TraG_TraD_VirD4"/>
    <property type="match status" value="1"/>
</dbReference>
<dbReference type="SMART" id="SM00382">
    <property type="entry name" value="AAA"/>
    <property type="match status" value="1"/>
</dbReference>
<evidence type="ECO:0000256" key="17">
    <source>
        <dbReference type="SAM" id="Phobius"/>
    </source>
</evidence>
<evidence type="ECO:0000313" key="19">
    <source>
        <dbReference type="EMBL" id="VYU55904.1"/>
    </source>
</evidence>
<dbReference type="Gene3D" id="3.40.50.300">
    <property type="entry name" value="P-loop containing nucleotide triphosphate hydrolases"/>
    <property type="match status" value="1"/>
</dbReference>
<gene>
    <name evidence="19" type="primary">spoIIIE</name>
    <name evidence="19" type="ORF">IBLFYP30_00586</name>
</gene>
<feature type="transmembrane region" description="Helical" evidence="17">
    <location>
        <begin position="60"/>
        <end position="80"/>
    </location>
</feature>
<evidence type="ECO:0000256" key="13">
    <source>
        <dbReference type="ARBA" id="ARBA00024986"/>
    </source>
</evidence>
<dbReference type="SMART" id="SM00843">
    <property type="entry name" value="Ftsk_gamma"/>
    <property type="match status" value="1"/>
</dbReference>
<dbReference type="Gene3D" id="3.30.980.40">
    <property type="match status" value="1"/>
</dbReference>
<proteinExistence type="inferred from homology"/>
<evidence type="ECO:0000256" key="9">
    <source>
        <dbReference type="ARBA" id="ARBA00022989"/>
    </source>
</evidence>
<evidence type="ECO:0000256" key="7">
    <source>
        <dbReference type="ARBA" id="ARBA00022829"/>
    </source>
</evidence>
<name>A0A6N3FV14_9FIRM</name>
<dbReference type="GO" id="GO:0051301">
    <property type="term" value="P:cell division"/>
    <property type="evidence" value="ECO:0007669"/>
    <property type="project" value="UniProtKB-KW"/>
</dbReference>
<feature type="transmembrane region" description="Helical" evidence="17">
    <location>
        <begin position="20"/>
        <end position="40"/>
    </location>
</feature>
<dbReference type="PANTHER" id="PTHR22683:SF41">
    <property type="entry name" value="DNA TRANSLOCASE FTSK"/>
    <property type="match status" value="1"/>
</dbReference>
<dbReference type="InterPro" id="IPR018541">
    <property type="entry name" value="Ftsk_gamma"/>
</dbReference>
<dbReference type="Pfam" id="PF01580">
    <property type="entry name" value="FtsK_SpoIIIE"/>
    <property type="match status" value="1"/>
</dbReference>
<evidence type="ECO:0000256" key="12">
    <source>
        <dbReference type="ARBA" id="ARBA00023306"/>
    </source>
</evidence>
<comment type="subunit">
    <text evidence="14">Homohexamer. Forms a ring that surrounds DNA.</text>
</comment>